<accession>A0A1H6MBT3</accession>
<feature type="domain" description="Transposase IS200-like" evidence="1">
    <location>
        <begin position="9"/>
        <end position="125"/>
    </location>
</feature>
<dbReference type="Proteomes" id="UP000176204">
    <property type="component" value="Chromosome I"/>
</dbReference>
<dbReference type="Gene3D" id="3.30.70.1290">
    <property type="entry name" value="Transposase IS200-like"/>
    <property type="match status" value="1"/>
</dbReference>
<sequence>MARPLRIEYPGAVYHLQNYGNRNMPIYEDDDDRDLFLATLREATERCRWNVYAYALMDNHFHLLLETVEPNLSDGMKWMLTAYTQRFNRRHGYTGHLFGGRYHSMLVEAANSHYFSTIIDYIHLNPARSGIARVRGFEGAGKWTSLPAWMAAPEHRPAWIQPERGLACFACEDTEEGRLKYYNHLLARYEAESMDERSLIPLGHTGPGTVQRGWCYGSKAFRQSILSNLKEYTRRPADGSLGKCGQEASEHLAENIVKRGCRAFGLTQEELHSTAYSHPDKLVIALAVHKTTIVPYAWISNRLNMGTPRSLGTLLHRAKKMYAEDAKVRAWIDRITAETR</sequence>
<proteinExistence type="predicted"/>
<protein>
    <submittedName>
        <fullName evidence="2">Transposase is200-like</fullName>
    </submittedName>
</protein>
<evidence type="ECO:0000259" key="1">
    <source>
        <dbReference type="SMART" id="SM01321"/>
    </source>
</evidence>
<name>A0A1H6MBT3_9BACT</name>
<reference evidence="3" key="1">
    <citation type="submission" date="2016-09" db="EMBL/GenBank/DDBJ databases">
        <authorList>
            <person name="Koehorst J."/>
        </authorList>
    </citation>
    <scope>NUCLEOTIDE SEQUENCE [LARGE SCALE GENOMIC DNA]</scope>
</reference>
<dbReference type="STRING" id="1679444.PYTT_2341"/>
<dbReference type="OrthoDB" id="9814067at2"/>
<dbReference type="RefSeq" id="WP_067777654.1">
    <property type="nucleotide sequence ID" value="NZ_LIGX01000040.1"/>
</dbReference>
<evidence type="ECO:0000313" key="2">
    <source>
        <dbReference type="EMBL" id="SEH98907.1"/>
    </source>
</evidence>
<keyword evidence="3" id="KW-1185">Reference proteome</keyword>
<dbReference type="InterPro" id="IPR036515">
    <property type="entry name" value="Transposase_17_sf"/>
</dbReference>
<dbReference type="EMBL" id="LT629973">
    <property type="protein sequence ID" value="SEH98907.1"/>
    <property type="molecule type" value="Genomic_DNA"/>
</dbReference>
<dbReference type="AlphaFoldDB" id="A0A1H6MBT3"/>
<dbReference type="KEGG" id="agl:PYTT_2341"/>
<dbReference type="GO" id="GO:0003677">
    <property type="term" value="F:DNA binding"/>
    <property type="evidence" value="ECO:0007669"/>
    <property type="project" value="InterPro"/>
</dbReference>
<gene>
    <name evidence="2" type="ORF">PYTT_2341</name>
</gene>
<dbReference type="Pfam" id="PF01797">
    <property type="entry name" value="Y1_Tnp"/>
    <property type="match status" value="1"/>
</dbReference>
<evidence type="ECO:0000313" key="3">
    <source>
        <dbReference type="Proteomes" id="UP000176204"/>
    </source>
</evidence>
<dbReference type="SUPFAM" id="SSF143422">
    <property type="entry name" value="Transposase IS200-like"/>
    <property type="match status" value="1"/>
</dbReference>
<dbReference type="SMART" id="SM01321">
    <property type="entry name" value="Y1_Tnp"/>
    <property type="match status" value="1"/>
</dbReference>
<organism evidence="2 3">
    <name type="scientific">Akkermansia glycaniphila</name>
    <dbReference type="NCBI Taxonomy" id="1679444"/>
    <lineage>
        <taxon>Bacteria</taxon>
        <taxon>Pseudomonadati</taxon>
        <taxon>Verrucomicrobiota</taxon>
        <taxon>Verrucomicrobiia</taxon>
        <taxon>Verrucomicrobiales</taxon>
        <taxon>Akkermansiaceae</taxon>
        <taxon>Akkermansia</taxon>
    </lineage>
</organism>
<dbReference type="InterPro" id="IPR002686">
    <property type="entry name" value="Transposase_17"/>
</dbReference>
<dbReference type="PANTHER" id="PTHR34322">
    <property type="entry name" value="TRANSPOSASE, Y1_TNP DOMAIN-CONTAINING"/>
    <property type="match status" value="1"/>
</dbReference>
<dbReference type="PANTHER" id="PTHR34322:SF2">
    <property type="entry name" value="TRANSPOSASE IS200-LIKE DOMAIN-CONTAINING PROTEIN"/>
    <property type="match status" value="1"/>
</dbReference>
<dbReference type="GO" id="GO:0006313">
    <property type="term" value="P:DNA transposition"/>
    <property type="evidence" value="ECO:0007669"/>
    <property type="project" value="InterPro"/>
</dbReference>
<dbReference type="GO" id="GO:0004803">
    <property type="term" value="F:transposase activity"/>
    <property type="evidence" value="ECO:0007669"/>
    <property type="project" value="InterPro"/>
</dbReference>